<dbReference type="EMBL" id="JAAMPC010000011">
    <property type="protein sequence ID" value="KAG2281586.1"/>
    <property type="molecule type" value="Genomic_DNA"/>
</dbReference>
<feature type="domain" description="Endonuclease/exonuclease/phosphatase" evidence="1">
    <location>
        <begin position="2"/>
        <end position="188"/>
    </location>
</feature>
<keyword evidence="3" id="KW-1185">Reference proteome</keyword>
<dbReference type="InterPro" id="IPR036691">
    <property type="entry name" value="Endo/exonu/phosph_ase_sf"/>
</dbReference>
<dbReference type="InterPro" id="IPR005135">
    <property type="entry name" value="Endo/exonuclease/phosphatase"/>
</dbReference>
<evidence type="ECO:0000313" key="3">
    <source>
        <dbReference type="Proteomes" id="UP000886595"/>
    </source>
</evidence>
<reference evidence="2 3" key="1">
    <citation type="submission" date="2020-02" db="EMBL/GenBank/DDBJ databases">
        <authorList>
            <person name="Ma Q."/>
            <person name="Huang Y."/>
            <person name="Song X."/>
            <person name="Pei D."/>
        </authorList>
    </citation>
    <scope>NUCLEOTIDE SEQUENCE [LARGE SCALE GENOMIC DNA]</scope>
    <source>
        <strain evidence="2">Sxm20200214</strain>
        <tissue evidence="2">Leaf</tissue>
    </source>
</reference>
<dbReference type="GO" id="GO:0003824">
    <property type="term" value="F:catalytic activity"/>
    <property type="evidence" value="ECO:0007669"/>
    <property type="project" value="InterPro"/>
</dbReference>
<evidence type="ECO:0000313" key="2">
    <source>
        <dbReference type="EMBL" id="KAG2281586.1"/>
    </source>
</evidence>
<dbReference type="Gene3D" id="3.60.10.10">
    <property type="entry name" value="Endonuclease/exonuclease/phosphatase"/>
    <property type="match status" value="1"/>
</dbReference>
<protein>
    <recommendedName>
        <fullName evidence="1">Endonuclease/exonuclease/phosphatase domain-containing protein</fullName>
    </recommendedName>
</protein>
<name>A0A8X7UMM4_BRACI</name>
<dbReference type="Pfam" id="PF03372">
    <property type="entry name" value="Exo_endo_phos"/>
    <property type="match status" value="1"/>
</dbReference>
<dbReference type="PANTHER" id="PTHR33710">
    <property type="entry name" value="BNAC02G09200D PROTEIN"/>
    <property type="match status" value="1"/>
</dbReference>
<dbReference type="PANTHER" id="PTHR33710:SF62">
    <property type="entry name" value="DUF4283 DOMAIN PROTEIN"/>
    <property type="match status" value="1"/>
</dbReference>
<comment type="caution">
    <text evidence="2">The sequence shown here is derived from an EMBL/GenBank/DDBJ whole genome shotgun (WGS) entry which is preliminary data.</text>
</comment>
<dbReference type="AlphaFoldDB" id="A0A8X7UMM4"/>
<dbReference type="SUPFAM" id="SSF56219">
    <property type="entry name" value="DNase I-like"/>
    <property type="match status" value="1"/>
</dbReference>
<accession>A0A8X7UMM4</accession>
<proteinExistence type="predicted"/>
<sequence>METKNQDEAVFNTYRSSAYSNHFTVPPDGLSGGLALSWKSSVLLDVLYSSPNIIDTCITNHNKTFFVSYVYGAPRKEERTAFWNKLSELGAQRQEAWLITGDFNDLLNNSEKIGGPLRWEGSFLAFRSFVTQHGIWDLQYSGNSLSWRGTRYSHFIQSRLDRAMANLAWNEMFPMGRCEYHRFEGSDHRPVVTLFDTNLLKKKGVFRFDRRPWKKPEIRNLVAEAWQNQPFDPVLAKIGRVRQKIAEWTKLQNLNSKALIQTTQVELEDALSASPPDQNLISSLQQTLIKAFEEEEQFWRQRNRIQWLNSGDRNSSFFHAVNRGRRVQNKFSVIENENGVAVFDEPQIVQTISKFYQEIFSSKSCGDLRVVQEALSPKVTT</sequence>
<dbReference type="Proteomes" id="UP000886595">
    <property type="component" value="Unassembled WGS sequence"/>
</dbReference>
<dbReference type="OrthoDB" id="1112386at2759"/>
<organism evidence="2 3">
    <name type="scientific">Brassica carinata</name>
    <name type="common">Ethiopian mustard</name>
    <name type="synonym">Abyssinian cabbage</name>
    <dbReference type="NCBI Taxonomy" id="52824"/>
    <lineage>
        <taxon>Eukaryota</taxon>
        <taxon>Viridiplantae</taxon>
        <taxon>Streptophyta</taxon>
        <taxon>Embryophyta</taxon>
        <taxon>Tracheophyta</taxon>
        <taxon>Spermatophyta</taxon>
        <taxon>Magnoliopsida</taxon>
        <taxon>eudicotyledons</taxon>
        <taxon>Gunneridae</taxon>
        <taxon>Pentapetalae</taxon>
        <taxon>rosids</taxon>
        <taxon>malvids</taxon>
        <taxon>Brassicales</taxon>
        <taxon>Brassicaceae</taxon>
        <taxon>Brassiceae</taxon>
        <taxon>Brassica</taxon>
    </lineage>
</organism>
<gene>
    <name evidence="2" type="ORF">Bca52824_052806</name>
</gene>
<evidence type="ECO:0000259" key="1">
    <source>
        <dbReference type="Pfam" id="PF03372"/>
    </source>
</evidence>